<proteinExistence type="predicted"/>
<evidence type="ECO:0000313" key="1">
    <source>
        <dbReference type="EMBL" id="GBN46926.1"/>
    </source>
</evidence>
<dbReference type="AlphaFoldDB" id="A0A4Y2PA95"/>
<gene>
    <name evidence="1" type="ORF">AVEN_213647_1</name>
</gene>
<dbReference type="EMBL" id="BGPR01010587">
    <property type="protein sequence ID" value="GBN46926.1"/>
    <property type="molecule type" value="Genomic_DNA"/>
</dbReference>
<comment type="caution">
    <text evidence="1">The sequence shown here is derived from an EMBL/GenBank/DDBJ whole genome shotgun (WGS) entry which is preliminary data.</text>
</comment>
<accession>A0A4Y2PA95</accession>
<evidence type="ECO:0000313" key="2">
    <source>
        <dbReference type="Proteomes" id="UP000499080"/>
    </source>
</evidence>
<keyword evidence="2" id="KW-1185">Reference proteome</keyword>
<dbReference type="OrthoDB" id="1728974at2759"/>
<reference evidence="1 2" key="1">
    <citation type="journal article" date="2019" name="Sci. Rep.">
        <title>Orb-weaving spider Araneus ventricosus genome elucidates the spidroin gene catalogue.</title>
        <authorList>
            <person name="Kono N."/>
            <person name="Nakamura H."/>
            <person name="Ohtoshi R."/>
            <person name="Moran D.A.P."/>
            <person name="Shinohara A."/>
            <person name="Yoshida Y."/>
            <person name="Fujiwara M."/>
            <person name="Mori M."/>
            <person name="Tomita M."/>
            <person name="Arakawa K."/>
        </authorList>
    </citation>
    <scope>NUCLEOTIDE SEQUENCE [LARGE SCALE GENOMIC DNA]</scope>
</reference>
<dbReference type="Proteomes" id="UP000499080">
    <property type="component" value="Unassembled WGS sequence"/>
</dbReference>
<protein>
    <submittedName>
        <fullName evidence="1">Uncharacterized protein</fullName>
    </submittedName>
</protein>
<name>A0A4Y2PA95_ARAVE</name>
<sequence length="97" mass="11590">MSIKYICKYVNTIVFELTSGENDLNEIHQYQMGRYINSNEAVWRMFNFPIRERHPKVIHLSVHLENGQRVYFMTENAVQRTQAPQETTLTYFVLISF</sequence>
<organism evidence="1 2">
    <name type="scientific">Araneus ventricosus</name>
    <name type="common">Orbweaver spider</name>
    <name type="synonym">Epeira ventricosa</name>
    <dbReference type="NCBI Taxonomy" id="182803"/>
    <lineage>
        <taxon>Eukaryota</taxon>
        <taxon>Metazoa</taxon>
        <taxon>Ecdysozoa</taxon>
        <taxon>Arthropoda</taxon>
        <taxon>Chelicerata</taxon>
        <taxon>Arachnida</taxon>
        <taxon>Araneae</taxon>
        <taxon>Araneomorphae</taxon>
        <taxon>Entelegynae</taxon>
        <taxon>Araneoidea</taxon>
        <taxon>Araneidae</taxon>
        <taxon>Araneus</taxon>
    </lineage>
</organism>